<dbReference type="Proteomes" id="UP001551675">
    <property type="component" value="Unassembled WGS sequence"/>
</dbReference>
<dbReference type="InterPro" id="IPR049492">
    <property type="entry name" value="BD-FAE-like_dom"/>
</dbReference>
<dbReference type="PANTHER" id="PTHR48081:SF13">
    <property type="entry name" value="ALPHA_BETA HYDROLASE"/>
    <property type="match status" value="1"/>
</dbReference>
<keyword evidence="6" id="KW-1185">Reference proteome</keyword>
<proteinExistence type="predicted"/>
<dbReference type="InterPro" id="IPR029058">
    <property type="entry name" value="AB_hydrolase_fold"/>
</dbReference>
<dbReference type="EMBL" id="JBFALK010000004">
    <property type="protein sequence ID" value="MEV0969161.1"/>
    <property type="molecule type" value="Genomic_DNA"/>
</dbReference>
<sequence length="307" mass="32480">MRRTAVGVGSLALAAVLLAPSGADAAADDPTPSPSPSPSPTATVTATPLSSDTTVRTFSYGSHARQRMDVWWHSTGERRPAVFIIHGGWWSGGDKKYTTSISRSYAQLGYTVITINYRLSGDAPWPAQRSDALDAIATVRRHAEVFNMDPDRYVVLGFSAGGHIAAAVGTYGNGLPGLRGVVGVSPVISPLTAFTDGDEGGDAYQRKLRKATVALAGGCGPTQCPKIWSSMEVAFHASASDAPMLTVHSLDEFVPPYQSELLKQALEEVGVKMTIRTMPGAQHSAPLYREVGVAEGVQSWIAARLAK</sequence>
<name>A0ABV3GC69_MICGL</name>
<dbReference type="RefSeq" id="WP_061259272.1">
    <property type="nucleotide sequence ID" value="NZ_JBFALK010000004.1"/>
</dbReference>
<organism evidence="5 6">
    <name type="scientific">Microtetraspora glauca</name>
    <dbReference type="NCBI Taxonomy" id="1996"/>
    <lineage>
        <taxon>Bacteria</taxon>
        <taxon>Bacillati</taxon>
        <taxon>Actinomycetota</taxon>
        <taxon>Actinomycetes</taxon>
        <taxon>Streptosporangiales</taxon>
        <taxon>Streptosporangiaceae</taxon>
        <taxon>Microtetraspora</taxon>
    </lineage>
</organism>
<evidence type="ECO:0000313" key="5">
    <source>
        <dbReference type="EMBL" id="MEV0969161.1"/>
    </source>
</evidence>
<comment type="caution">
    <text evidence="5">The sequence shown here is derived from an EMBL/GenBank/DDBJ whole genome shotgun (WGS) entry which is preliminary data.</text>
</comment>
<gene>
    <name evidence="5" type="ORF">AB0I59_11035</name>
</gene>
<keyword evidence="3" id="KW-0732">Signal</keyword>
<accession>A0ABV3GC69</accession>
<reference evidence="5 6" key="1">
    <citation type="submission" date="2024-06" db="EMBL/GenBank/DDBJ databases">
        <title>The Natural Products Discovery Center: Release of the First 8490 Sequenced Strains for Exploring Actinobacteria Biosynthetic Diversity.</title>
        <authorList>
            <person name="Kalkreuter E."/>
            <person name="Kautsar S.A."/>
            <person name="Yang D."/>
            <person name="Bader C.D."/>
            <person name="Teijaro C.N."/>
            <person name="Fluegel L."/>
            <person name="Davis C.M."/>
            <person name="Simpson J.R."/>
            <person name="Lauterbach L."/>
            <person name="Steele A.D."/>
            <person name="Gui C."/>
            <person name="Meng S."/>
            <person name="Li G."/>
            <person name="Viehrig K."/>
            <person name="Ye F."/>
            <person name="Su P."/>
            <person name="Kiefer A.F."/>
            <person name="Nichols A."/>
            <person name="Cepeda A.J."/>
            <person name="Yan W."/>
            <person name="Fan B."/>
            <person name="Jiang Y."/>
            <person name="Adhikari A."/>
            <person name="Zheng C.-J."/>
            <person name="Schuster L."/>
            <person name="Cowan T.M."/>
            <person name="Smanski M.J."/>
            <person name="Chevrette M.G."/>
            <person name="De Carvalho L.P.S."/>
            <person name="Shen B."/>
        </authorList>
    </citation>
    <scope>NUCLEOTIDE SEQUENCE [LARGE SCALE GENOMIC DNA]</scope>
    <source>
        <strain evidence="5 6">NPDC050100</strain>
    </source>
</reference>
<evidence type="ECO:0000259" key="4">
    <source>
        <dbReference type="Pfam" id="PF20434"/>
    </source>
</evidence>
<protein>
    <submittedName>
        <fullName evidence="5">Alpha/beta hydrolase</fullName>
    </submittedName>
</protein>
<dbReference type="InterPro" id="IPR050300">
    <property type="entry name" value="GDXG_lipolytic_enzyme"/>
</dbReference>
<evidence type="ECO:0000256" key="3">
    <source>
        <dbReference type="SAM" id="SignalP"/>
    </source>
</evidence>
<dbReference type="GO" id="GO:0016787">
    <property type="term" value="F:hydrolase activity"/>
    <property type="evidence" value="ECO:0007669"/>
    <property type="project" value="UniProtKB-KW"/>
</dbReference>
<feature type="chain" id="PRO_5045217709" evidence="3">
    <location>
        <begin position="26"/>
        <end position="307"/>
    </location>
</feature>
<evidence type="ECO:0000256" key="1">
    <source>
        <dbReference type="ARBA" id="ARBA00022801"/>
    </source>
</evidence>
<keyword evidence="1 5" id="KW-0378">Hydrolase</keyword>
<dbReference type="Gene3D" id="3.40.50.1820">
    <property type="entry name" value="alpha/beta hydrolase"/>
    <property type="match status" value="1"/>
</dbReference>
<feature type="signal peptide" evidence="3">
    <location>
        <begin position="1"/>
        <end position="25"/>
    </location>
</feature>
<evidence type="ECO:0000313" key="6">
    <source>
        <dbReference type="Proteomes" id="UP001551675"/>
    </source>
</evidence>
<feature type="domain" description="BD-FAE-like" evidence="4">
    <location>
        <begin position="70"/>
        <end position="266"/>
    </location>
</feature>
<dbReference type="Pfam" id="PF20434">
    <property type="entry name" value="BD-FAE"/>
    <property type="match status" value="1"/>
</dbReference>
<dbReference type="SUPFAM" id="SSF53474">
    <property type="entry name" value="alpha/beta-Hydrolases"/>
    <property type="match status" value="1"/>
</dbReference>
<evidence type="ECO:0000256" key="2">
    <source>
        <dbReference type="SAM" id="MobiDB-lite"/>
    </source>
</evidence>
<feature type="region of interest" description="Disordered" evidence="2">
    <location>
        <begin position="23"/>
        <end position="48"/>
    </location>
</feature>
<dbReference type="PANTHER" id="PTHR48081">
    <property type="entry name" value="AB HYDROLASE SUPERFAMILY PROTEIN C4A8.06C"/>
    <property type="match status" value="1"/>
</dbReference>